<accession>A0ABT0W9G5</accession>
<keyword evidence="2" id="KW-1185">Reference proteome</keyword>
<dbReference type="InterPro" id="IPR025355">
    <property type="entry name" value="DUF4259"/>
</dbReference>
<reference evidence="1 2" key="1">
    <citation type="submission" date="2022-06" db="EMBL/GenBank/DDBJ databases">
        <authorList>
            <person name="Jeon C.O."/>
        </authorList>
    </citation>
    <scope>NUCLEOTIDE SEQUENCE [LARGE SCALE GENOMIC DNA]</scope>
    <source>
        <strain evidence="1 2">KCTC 13943</strain>
    </source>
</reference>
<dbReference type="Pfam" id="PF14078">
    <property type="entry name" value="DUF4259"/>
    <property type="match status" value="1"/>
</dbReference>
<evidence type="ECO:0000313" key="2">
    <source>
        <dbReference type="Proteomes" id="UP001523262"/>
    </source>
</evidence>
<dbReference type="Proteomes" id="UP001523262">
    <property type="component" value="Unassembled WGS sequence"/>
</dbReference>
<dbReference type="EMBL" id="JAMQCR010000001">
    <property type="protein sequence ID" value="MCM2532654.1"/>
    <property type="molecule type" value="Genomic_DNA"/>
</dbReference>
<gene>
    <name evidence="1" type="ORF">NDK43_09990</name>
</gene>
<proteinExistence type="predicted"/>
<protein>
    <submittedName>
        <fullName evidence="1">DUF4259 domain-containing protein</fullName>
    </submittedName>
</protein>
<evidence type="ECO:0000313" key="1">
    <source>
        <dbReference type="EMBL" id="MCM2532654.1"/>
    </source>
</evidence>
<organism evidence="1 2">
    <name type="scientific">Neobacillus pocheonensis</name>
    <dbReference type="NCBI Taxonomy" id="363869"/>
    <lineage>
        <taxon>Bacteria</taxon>
        <taxon>Bacillati</taxon>
        <taxon>Bacillota</taxon>
        <taxon>Bacilli</taxon>
        <taxon>Bacillales</taxon>
        <taxon>Bacillaceae</taxon>
        <taxon>Neobacillus</taxon>
    </lineage>
</organism>
<sequence length="123" mass="14090">MGAWGTGIFDNDTTCDVRDDFIKYLEEGISAEEATQIILEEYIDESNLEEDLEEISLIFIGLAAIQLEKNCLQEQVRINAIELIKLGADLGLWEEAEQIEFEERITVLTEFKQKLLNYEANVN</sequence>
<comment type="caution">
    <text evidence="1">The sequence shown here is derived from an EMBL/GenBank/DDBJ whole genome shotgun (WGS) entry which is preliminary data.</text>
</comment>
<name>A0ABT0W9G5_9BACI</name>